<name>A0A9W6ETE0_9LACO</name>
<comment type="caution">
    <text evidence="2">The sequence shown here is derived from an EMBL/GenBank/DDBJ whole genome shotgun (WGS) entry which is preliminary data.</text>
</comment>
<evidence type="ECO:0000313" key="3">
    <source>
        <dbReference type="Proteomes" id="UP001144204"/>
    </source>
</evidence>
<evidence type="ECO:0000313" key="2">
    <source>
        <dbReference type="EMBL" id="GLB47317.1"/>
    </source>
</evidence>
<keyword evidence="1" id="KW-1133">Transmembrane helix</keyword>
<dbReference type="AlphaFoldDB" id="A0A9W6ETE0"/>
<keyword evidence="1" id="KW-0812">Transmembrane</keyword>
<keyword evidence="1" id="KW-0472">Membrane</keyword>
<feature type="transmembrane region" description="Helical" evidence="1">
    <location>
        <begin position="112"/>
        <end position="134"/>
    </location>
</feature>
<evidence type="ECO:0000256" key="1">
    <source>
        <dbReference type="SAM" id="Phobius"/>
    </source>
</evidence>
<dbReference type="EMBL" id="BRPL01000002">
    <property type="protein sequence ID" value="GLB47317.1"/>
    <property type="molecule type" value="Genomic_DNA"/>
</dbReference>
<gene>
    <name evidence="2" type="ORF">WR164_12960</name>
</gene>
<accession>A0A9W6ETE0</accession>
<organism evidence="2 3">
    <name type="scientific">Philodulcilactobacillus myokoensis</name>
    <dbReference type="NCBI Taxonomy" id="2929573"/>
    <lineage>
        <taxon>Bacteria</taxon>
        <taxon>Bacillati</taxon>
        <taxon>Bacillota</taxon>
        <taxon>Bacilli</taxon>
        <taxon>Lactobacillales</taxon>
        <taxon>Lactobacillaceae</taxon>
        <taxon>Philodulcilactobacillus</taxon>
    </lineage>
</organism>
<keyword evidence="3" id="KW-1185">Reference proteome</keyword>
<feature type="transmembrane region" description="Helical" evidence="1">
    <location>
        <begin position="52"/>
        <end position="70"/>
    </location>
</feature>
<feature type="transmembrane region" description="Helical" evidence="1">
    <location>
        <begin position="21"/>
        <end position="40"/>
    </location>
</feature>
<proteinExistence type="predicted"/>
<sequence>MKYNHRINIYKEHPKVHLFKNGFNNGLFYFNILLLIIGYMGLISPNGFNNNVITPIVFIGLLISIFKINYRKEIFLNNKKAISVFVFASIINSIIGVLSLTINLKEIAFNQYYLKILILERIVLIMTVSLLLAVEKIIKNNKLSN</sequence>
<protein>
    <submittedName>
        <fullName evidence="2">Uncharacterized protein</fullName>
    </submittedName>
</protein>
<dbReference type="Proteomes" id="UP001144204">
    <property type="component" value="Unassembled WGS sequence"/>
</dbReference>
<feature type="transmembrane region" description="Helical" evidence="1">
    <location>
        <begin position="82"/>
        <end position="100"/>
    </location>
</feature>
<dbReference type="RefSeq" id="WP_286136779.1">
    <property type="nucleotide sequence ID" value="NZ_BRPL01000002.1"/>
</dbReference>
<reference evidence="2" key="2">
    <citation type="journal article" date="2023" name="PLoS ONE">
        <title>Philodulcilactobacillus myokoensis gen. nov., sp. nov., a fructophilic, acidophilic, and agar-phobic lactic acid bacterium isolated from fermented vegetable extracts.</title>
        <authorList>
            <person name="Kouya T."/>
            <person name="Ishiyama Y."/>
            <person name="Ohashi S."/>
            <person name="Kumakubo R."/>
            <person name="Yamazaki T."/>
            <person name="Otaki T."/>
        </authorList>
    </citation>
    <scope>NUCLEOTIDE SEQUENCE</scope>
    <source>
        <strain evidence="2">WR16-4</strain>
    </source>
</reference>
<reference evidence="2" key="1">
    <citation type="submission" date="2022-07" db="EMBL/GenBank/DDBJ databases">
        <authorList>
            <person name="Kouya T."/>
            <person name="Ishiyama Y."/>
        </authorList>
    </citation>
    <scope>NUCLEOTIDE SEQUENCE</scope>
    <source>
        <strain evidence="2">WR16-4</strain>
    </source>
</reference>